<dbReference type="AlphaFoldDB" id="A0A1N7QIH4"/>
<reference evidence="3" key="1">
    <citation type="submission" date="2017-01" db="EMBL/GenBank/DDBJ databases">
        <authorList>
            <person name="Varghese N."/>
            <person name="Submissions S."/>
        </authorList>
    </citation>
    <scope>NUCLEOTIDE SEQUENCE [LARGE SCALE GENOMIC DNA]</scope>
    <source>
        <strain evidence="3">DSM 19945</strain>
    </source>
</reference>
<evidence type="ECO:0000313" key="3">
    <source>
        <dbReference type="Proteomes" id="UP000186221"/>
    </source>
</evidence>
<proteinExistence type="predicted"/>
<evidence type="ECO:0000256" key="1">
    <source>
        <dbReference type="SAM" id="MobiDB-lite"/>
    </source>
</evidence>
<protein>
    <submittedName>
        <fullName evidence="2">Uncharacterized protein</fullName>
    </submittedName>
</protein>
<accession>A0A1N7QIH4</accession>
<gene>
    <name evidence="2" type="ORF">SAMN05421580_1252</name>
</gene>
<organism evidence="2 3">
    <name type="scientific">Rhodobacter aestuarii</name>
    <dbReference type="NCBI Taxonomy" id="453582"/>
    <lineage>
        <taxon>Bacteria</taxon>
        <taxon>Pseudomonadati</taxon>
        <taxon>Pseudomonadota</taxon>
        <taxon>Alphaproteobacteria</taxon>
        <taxon>Rhodobacterales</taxon>
        <taxon>Rhodobacter group</taxon>
        <taxon>Rhodobacter</taxon>
    </lineage>
</organism>
<dbReference type="EMBL" id="FTOG01000025">
    <property type="protein sequence ID" value="SIT22731.1"/>
    <property type="molecule type" value="Genomic_DNA"/>
</dbReference>
<evidence type="ECO:0000313" key="2">
    <source>
        <dbReference type="EMBL" id="SIT22731.1"/>
    </source>
</evidence>
<sequence>MARKRTERGKDRAAQFPVRPTVGTPREGDYALLLAFLRALAREAARADHADTSPKTARISR</sequence>
<dbReference type="Proteomes" id="UP000186221">
    <property type="component" value="Unassembled WGS sequence"/>
</dbReference>
<keyword evidence="3" id="KW-1185">Reference proteome</keyword>
<feature type="region of interest" description="Disordered" evidence="1">
    <location>
        <begin position="1"/>
        <end position="22"/>
    </location>
</feature>
<name>A0A1N7QIH4_9RHOB</name>